<protein>
    <submittedName>
        <fullName evidence="2">Uncharacterized protein</fullName>
    </submittedName>
</protein>
<gene>
    <name evidence="2" type="ORF">JCM6292_2299</name>
</gene>
<name>W4P896_9BACE</name>
<evidence type="ECO:0000313" key="3">
    <source>
        <dbReference type="Proteomes" id="UP000018861"/>
    </source>
</evidence>
<dbReference type="AlphaFoldDB" id="W4P896"/>
<reference evidence="2 3" key="1">
    <citation type="journal article" date="2014" name="Genome Announc.">
        <title>Draft Genome Sequences of Three Strains of Bacteroides pyogenes Isolated from a Cat and Swine.</title>
        <authorList>
            <person name="Sakamoto M."/>
            <person name="Oshima K."/>
            <person name="Suda W."/>
            <person name="Kitamura K."/>
            <person name="Iida T."/>
            <person name="Hattori M."/>
            <person name="Ohkuma M."/>
        </authorList>
    </citation>
    <scope>NUCLEOTIDE SEQUENCE [LARGE SCALE GENOMIC DNA]</scope>
    <source>
        <strain evidence="2 3">JCM 6292</strain>
    </source>
</reference>
<proteinExistence type="predicted"/>
<organism evidence="2 3">
    <name type="scientific">Bacteroides pyogenes JCM 6292</name>
    <dbReference type="NCBI Taxonomy" id="1235809"/>
    <lineage>
        <taxon>Bacteria</taxon>
        <taxon>Pseudomonadati</taxon>
        <taxon>Bacteroidota</taxon>
        <taxon>Bacteroidia</taxon>
        <taxon>Bacteroidales</taxon>
        <taxon>Bacteroidaceae</taxon>
        <taxon>Bacteroides</taxon>
    </lineage>
</organism>
<feature type="region of interest" description="Disordered" evidence="1">
    <location>
        <begin position="56"/>
        <end position="87"/>
    </location>
</feature>
<dbReference type="Proteomes" id="UP000018861">
    <property type="component" value="Unassembled WGS sequence"/>
</dbReference>
<comment type="caution">
    <text evidence="2">The sequence shown here is derived from an EMBL/GenBank/DDBJ whole genome shotgun (WGS) entry which is preliminary data.</text>
</comment>
<sequence>MMRTKVQLERSRAFIPQKQNPHLTETDLSFHRYKAFSSQNRPDRWDIQAAARTPSSLFTEKRRGKQTACNPPAACSPRTADESGHSK</sequence>
<accession>W4P896</accession>
<evidence type="ECO:0000256" key="1">
    <source>
        <dbReference type="SAM" id="MobiDB-lite"/>
    </source>
</evidence>
<evidence type="ECO:0000313" key="2">
    <source>
        <dbReference type="EMBL" id="GAE15945.1"/>
    </source>
</evidence>
<dbReference type="EMBL" id="BAIQ01000024">
    <property type="protein sequence ID" value="GAE15945.1"/>
    <property type="molecule type" value="Genomic_DNA"/>
</dbReference>